<comment type="caution">
    <text evidence="1">The sequence shown here is derived from an EMBL/GenBank/DDBJ whole genome shotgun (WGS) entry which is preliminary data.</text>
</comment>
<sequence length="26" mass="2911">MKKTTGFMVQMDGYKAETVEGEELST</sequence>
<dbReference type="EMBL" id="LAZR01038228">
    <property type="protein sequence ID" value="KKL20105.1"/>
    <property type="molecule type" value="Genomic_DNA"/>
</dbReference>
<organism evidence="1">
    <name type="scientific">marine sediment metagenome</name>
    <dbReference type="NCBI Taxonomy" id="412755"/>
    <lineage>
        <taxon>unclassified sequences</taxon>
        <taxon>metagenomes</taxon>
        <taxon>ecological metagenomes</taxon>
    </lineage>
</organism>
<accession>A0A0F9BEE4</accession>
<protein>
    <submittedName>
        <fullName evidence="1">Uncharacterized protein</fullName>
    </submittedName>
</protein>
<gene>
    <name evidence="1" type="ORF">LCGC14_2458830</name>
</gene>
<evidence type="ECO:0000313" key="1">
    <source>
        <dbReference type="EMBL" id="KKL20105.1"/>
    </source>
</evidence>
<dbReference type="AlphaFoldDB" id="A0A0F9BEE4"/>
<reference evidence="1" key="1">
    <citation type="journal article" date="2015" name="Nature">
        <title>Complex archaea that bridge the gap between prokaryotes and eukaryotes.</title>
        <authorList>
            <person name="Spang A."/>
            <person name="Saw J.H."/>
            <person name="Jorgensen S.L."/>
            <person name="Zaremba-Niedzwiedzka K."/>
            <person name="Martijn J."/>
            <person name="Lind A.E."/>
            <person name="van Eijk R."/>
            <person name="Schleper C."/>
            <person name="Guy L."/>
            <person name="Ettema T.J."/>
        </authorList>
    </citation>
    <scope>NUCLEOTIDE SEQUENCE</scope>
</reference>
<name>A0A0F9BEE4_9ZZZZ</name>
<proteinExistence type="predicted"/>
<feature type="non-terminal residue" evidence="1">
    <location>
        <position position="26"/>
    </location>
</feature>